<accession>A0A1W9HW06</accession>
<proteinExistence type="predicted"/>
<organism evidence="2 3">
    <name type="scientific">Candidatus Raskinella chloraquaticus</name>
    <dbReference type="NCBI Taxonomy" id="1951219"/>
    <lineage>
        <taxon>Bacteria</taxon>
        <taxon>Pseudomonadati</taxon>
        <taxon>Pseudomonadota</taxon>
        <taxon>Alphaproteobacteria</taxon>
        <taxon>Hyphomicrobiales</taxon>
        <taxon>Phreatobacteraceae</taxon>
        <taxon>Candidatus Raskinella</taxon>
    </lineage>
</organism>
<evidence type="ECO:0000313" key="3">
    <source>
        <dbReference type="Proteomes" id="UP000192872"/>
    </source>
</evidence>
<feature type="region of interest" description="Disordered" evidence="1">
    <location>
        <begin position="1"/>
        <end position="40"/>
    </location>
</feature>
<dbReference type="RefSeq" id="WP_376802411.1">
    <property type="nucleotide sequence ID" value="NZ_DBNB01000015.1"/>
</dbReference>
<protein>
    <submittedName>
        <fullName evidence="2">Uncharacterized protein</fullName>
    </submittedName>
</protein>
<comment type="caution">
    <text evidence="2">The sequence shown here is derived from an EMBL/GenBank/DDBJ whole genome shotgun (WGS) entry which is preliminary data.</text>
</comment>
<dbReference type="STRING" id="1827387.A4S15_11450"/>
<evidence type="ECO:0000313" key="2">
    <source>
        <dbReference type="EMBL" id="OQW51434.1"/>
    </source>
</evidence>
<name>A0A1W9HW06_9HYPH</name>
<sequence>MGTLDDAMAVETSGNGRSPVIDVDRNCKRNNDERDDKPTGYKRHVTYLLQPIAHVCPVGEVVSRQRSRTTDT</sequence>
<evidence type="ECO:0000256" key="1">
    <source>
        <dbReference type="SAM" id="MobiDB-lite"/>
    </source>
</evidence>
<dbReference type="EMBL" id="LWDL01000019">
    <property type="protein sequence ID" value="OQW51434.1"/>
    <property type="molecule type" value="Genomic_DNA"/>
</dbReference>
<gene>
    <name evidence="2" type="ORF">A4S15_11450</name>
</gene>
<dbReference type="AlphaFoldDB" id="A0A1W9HW06"/>
<reference evidence="2 3" key="1">
    <citation type="journal article" date="2017" name="Water Res.">
        <title>Comammox in drinking water systems.</title>
        <authorList>
            <person name="Wang Y."/>
            <person name="Ma L."/>
            <person name="Mao Y."/>
            <person name="Jiang X."/>
            <person name="Xia Y."/>
            <person name="Yu K."/>
            <person name="Li B."/>
            <person name="Zhang T."/>
        </authorList>
    </citation>
    <scope>NUCLEOTIDE SEQUENCE [LARGE SCALE GENOMIC DNA]</scope>
    <source>
        <strain evidence="2">SG_bin8</strain>
    </source>
</reference>
<dbReference type="Proteomes" id="UP000192872">
    <property type="component" value="Unassembled WGS sequence"/>
</dbReference>
<feature type="compositionally biased region" description="Basic and acidic residues" evidence="1">
    <location>
        <begin position="22"/>
        <end position="39"/>
    </location>
</feature>